<dbReference type="AlphaFoldDB" id="A0A1U7J4G9"/>
<gene>
    <name evidence="4" type="ORF">NIES30_12905</name>
</gene>
<keyword evidence="1" id="KW-0732">Signal</keyword>
<dbReference type="PANTHER" id="PTHR43405:SF1">
    <property type="entry name" value="GLYCOSYL HYDROLASE DIGH"/>
    <property type="match status" value="1"/>
</dbReference>
<protein>
    <recommendedName>
        <fullName evidence="3">Glycosyl hydrolase-like 10 domain-containing protein</fullName>
    </recommendedName>
</protein>
<feature type="region of interest" description="Disordered" evidence="2">
    <location>
        <begin position="57"/>
        <end position="115"/>
    </location>
</feature>
<dbReference type="OrthoDB" id="580981at2"/>
<evidence type="ECO:0000313" key="5">
    <source>
        <dbReference type="Proteomes" id="UP000185557"/>
    </source>
</evidence>
<dbReference type="STRING" id="549789.NIES30_12905"/>
<dbReference type="EMBL" id="MRCG01000009">
    <property type="protein sequence ID" value="OKH47368.1"/>
    <property type="molecule type" value="Genomic_DNA"/>
</dbReference>
<reference evidence="4 5" key="1">
    <citation type="submission" date="2016-11" db="EMBL/GenBank/DDBJ databases">
        <title>Draft Genome Sequences of Nine Cyanobacterial Strains from Diverse Habitats.</title>
        <authorList>
            <person name="Zhu T."/>
            <person name="Hou S."/>
            <person name="Lu X."/>
            <person name="Hess W.R."/>
        </authorList>
    </citation>
    <scope>NUCLEOTIDE SEQUENCE [LARGE SCALE GENOMIC DNA]</scope>
    <source>
        <strain evidence="4 5">NIES-30</strain>
    </source>
</reference>
<dbReference type="Gene3D" id="3.20.20.80">
    <property type="entry name" value="Glycosidases"/>
    <property type="match status" value="1"/>
</dbReference>
<name>A0A1U7J4G9_9CYAN</name>
<dbReference type="InterPro" id="IPR017853">
    <property type="entry name" value="GH"/>
</dbReference>
<evidence type="ECO:0000259" key="3">
    <source>
        <dbReference type="Pfam" id="PF02638"/>
    </source>
</evidence>
<sequence length="727" mass="80153">MALLGRSLTLAGLVGVGLPMLPVLAQADTSSGQPASAAALSDNLELYLDLTDNAETESFPLIPTAEPSPAPRPGRRPTQVPSSPPLPPSQRPRVVQPAPLDSGPGDSPSPISGDPAEQIAPAVIELSPTGRPPNPVVFLAMQQELKNLIGRFESALIMANSLDAPTALTLPDRPPVLTAAADPVNVAGGRGADLHPTLGEAQQLLNDWDGLLAAGKHGEVRDRWLASRTALWDNFPTDRPINQGELRAVWLDRGTIVRARSPQGLSAIFDKLAAAGINTVFFETVNAGYTIYPSQVAPEQNPLTQGWDPLAAAVDLAHQRGMTLHAWVWVFAAGNQRHNRLLNQPAAYPGPLISRHPSWAAYDNSGSLIPRGQDKPFLDPANPEVRSYLTRLMTEIVTNYGVDGLHLDYIRYPFQDPGANRTYGYGEVARWRFQSMTGVDPVTINPRPDSALDRNQRIQQQVLWERWNEFRVQQVTSFVQSISSTLRRQHPHLVMSAAVFANPEHERLQRIQQDWGAWARADYLDWIVLMSYAEDTSRFERIVSPWLVNESFGSALVIPAIRLLNLSNSATLDQMQASRDLPTPGYALFAAADLNTELNAVLAQTQSGRPPGPTTPYAMAASRYAALQREWSWLLSQDRLWMDRNALEPWISAVNSLGHEFDALAQEPSRRNLETVKVELARVRSSVNQGMLVDTANSGYRLRSWQHRLRAIEQLLEHGEKTHTKSE</sequence>
<dbReference type="InterPro" id="IPR052177">
    <property type="entry name" value="Divisome_Glycosyl_Hydrolase"/>
</dbReference>
<dbReference type="PANTHER" id="PTHR43405">
    <property type="entry name" value="GLYCOSYL HYDROLASE DIGH"/>
    <property type="match status" value="1"/>
</dbReference>
<dbReference type="Proteomes" id="UP000185557">
    <property type="component" value="Unassembled WGS sequence"/>
</dbReference>
<comment type="caution">
    <text evidence="4">The sequence shown here is derived from an EMBL/GenBank/DDBJ whole genome shotgun (WGS) entry which is preliminary data.</text>
</comment>
<dbReference type="SUPFAM" id="SSF51445">
    <property type="entry name" value="(Trans)glycosidases"/>
    <property type="match status" value="1"/>
</dbReference>
<dbReference type="Pfam" id="PF02638">
    <property type="entry name" value="GHL10"/>
    <property type="match status" value="1"/>
</dbReference>
<evidence type="ECO:0000256" key="1">
    <source>
        <dbReference type="ARBA" id="ARBA00022729"/>
    </source>
</evidence>
<feature type="domain" description="Glycosyl hydrolase-like 10" evidence="3">
    <location>
        <begin position="245"/>
        <end position="539"/>
    </location>
</feature>
<evidence type="ECO:0000313" key="4">
    <source>
        <dbReference type="EMBL" id="OKH47368.1"/>
    </source>
</evidence>
<feature type="compositionally biased region" description="Low complexity" evidence="2">
    <location>
        <begin position="91"/>
        <end position="115"/>
    </location>
</feature>
<accession>A0A1U7J4G9</accession>
<keyword evidence="5" id="KW-1185">Reference proteome</keyword>
<organism evidence="4 5">
    <name type="scientific">Phormidium tenue NIES-30</name>
    <dbReference type="NCBI Taxonomy" id="549789"/>
    <lineage>
        <taxon>Bacteria</taxon>
        <taxon>Bacillati</taxon>
        <taxon>Cyanobacteriota</taxon>
        <taxon>Cyanophyceae</taxon>
        <taxon>Oscillatoriophycideae</taxon>
        <taxon>Oscillatoriales</taxon>
        <taxon>Oscillatoriaceae</taxon>
        <taxon>Phormidium</taxon>
    </lineage>
</organism>
<dbReference type="InterPro" id="IPR003790">
    <property type="entry name" value="GHL10"/>
</dbReference>
<evidence type="ECO:0000256" key="2">
    <source>
        <dbReference type="SAM" id="MobiDB-lite"/>
    </source>
</evidence>
<proteinExistence type="predicted"/>